<evidence type="ECO:0000313" key="2">
    <source>
        <dbReference type="EMBL" id="RIQ16015.1"/>
    </source>
</evidence>
<dbReference type="RefSeq" id="WP_158602968.1">
    <property type="nucleotide sequence ID" value="NZ_QUAL01000281.1"/>
</dbReference>
<feature type="non-terminal residue" evidence="2">
    <location>
        <position position="1"/>
    </location>
</feature>
<dbReference type="OrthoDB" id="5197508at2"/>
<evidence type="ECO:0000256" key="1">
    <source>
        <dbReference type="SAM" id="MobiDB-lite"/>
    </source>
</evidence>
<evidence type="ECO:0000313" key="3">
    <source>
        <dbReference type="Proteomes" id="UP000284057"/>
    </source>
</evidence>
<comment type="caution">
    <text evidence="2">The sequence shown here is derived from an EMBL/GenBank/DDBJ whole genome shotgun (WGS) entry which is preliminary data.</text>
</comment>
<reference evidence="2 3" key="1">
    <citation type="submission" date="2018-09" db="EMBL/GenBank/DDBJ databases">
        <title>Isolation, diversity and antifungal activity of actinobacteria from wheat.</title>
        <authorList>
            <person name="Han C."/>
        </authorList>
    </citation>
    <scope>NUCLEOTIDE SEQUENCE [LARGE SCALE GENOMIC DNA]</scope>
    <source>
        <strain evidence="2 3">NEAU-YY265</strain>
    </source>
</reference>
<sequence length="155" mass="15706">PPGQATAGALAACLAVAAVLGFAGGAWFGSRPDDGEQPGDARSSDPGTSVPGEPAPEEGLRLTADPVTVAPNDLIALAGTLEPVEAGVRVTLQHKVGDGEWQDYPASRPITLTTREDGTFSGSVATDAPGPNLFRVVNVDDAEMVSNEIEVTVSG</sequence>
<organism evidence="2 3">
    <name type="scientific">Jiangella rhizosphaerae</name>
    <dbReference type="NCBI Taxonomy" id="2293569"/>
    <lineage>
        <taxon>Bacteria</taxon>
        <taxon>Bacillati</taxon>
        <taxon>Actinomycetota</taxon>
        <taxon>Actinomycetes</taxon>
        <taxon>Jiangellales</taxon>
        <taxon>Jiangellaceae</taxon>
        <taxon>Jiangella</taxon>
    </lineage>
</organism>
<proteinExistence type="predicted"/>
<dbReference type="AlphaFoldDB" id="A0A418KK23"/>
<accession>A0A418KK23</accession>
<protein>
    <submittedName>
        <fullName evidence="2">Uncharacterized protein</fullName>
    </submittedName>
</protein>
<name>A0A418KK23_9ACTN</name>
<dbReference type="Proteomes" id="UP000284057">
    <property type="component" value="Unassembled WGS sequence"/>
</dbReference>
<feature type="region of interest" description="Disordered" evidence="1">
    <location>
        <begin position="27"/>
        <end position="60"/>
    </location>
</feature>
<dbReference type="EMBL" id="QUAL01000281">
    <property type="protein sequence ID" value="RIQ16015.1"/>
    <property type="molecule type" value="Genomic_DNA"/>
</dbReference>
<keyword evidence="3" id="KW-1185">Reference proteome</keyword>
<gene>
    <name evidence="2" type="ORF">DY240_23260</name>
</gene>